<keyword evidence="9" id="KW-0408">Iron</keyword>
<feature type="domain" description="Calcineurin-like phosphoesterase" evidence="12">
    <location>
        <begin position="138"/>
        <end position="328"/>
    </location>
</feature>
<dbReference type="OrthoDB" id="45007at2759"/>
<dbReference type="AlphaFoldDB" id="A0A6A1VQK2"/>
<evidence type="ECO:0000256" key="11">
    <source>
        <dbReference type="RuleBase" id="RU361203"/>
    </source>
</evidence>
<accession>A0A6A1VQK2</accession>
<protein>
    <recommendedName>
        <fullName evidence="11">Purple acid phosphatase</fullName>
        <ecNumber evidence="11">3.1.3.2</ecNumber>
    </recommendedName>
</protein>
<keyword evidence="16" id="KW-1185">Reference proteome</keyword>
<dbReference type="SUPFAM" id="SSF49363">
    <property type="entry name" value="Purple acid phosphatase, N-terminal domain"/>
    <property type="match status" value="1"/>
</dbReference>
<evidence type="ECO:0000259" key="13">
    <source>
        <dbReference type="Pfam" id="PF14008"/>
    </source>
</evidence>
<gene>
    <name evidence="15" type="ORF">CJ030_MR4G025820</name>
</gene>
<dbReference type="InterPro" id="IPR041792">
    <property type="entry name" value="MPP_PAP"/>
</dbReference>
<evidence type="ECO:0000256" key="1">
    <source>
        <dbReference type="ARBA" id="ARBA00000032"/>
    </source>
</evidence>
<dbReference type="InterPro" id="IPR039331">
    <property type="entry name" value="PAPs-like"/>
</dbReference>
<evidence type="ECO:0000256" key="10">
    <source>
        <dbReference type="ARBA" id="ARBA00023180"/>
    </source>
</evidence>
<dbReference type="Gene3D" id="3.60.21.10">
    <property type="match status" value="1"/>
</dbReference>
<evidence type="ECO:0000256" key="7">
    <source>
        <dbReference type="ARBA" id="ARBA00022801"/>
    </source>
</evidence>
<evidence type="ECO:0000256" key="3">
    <source>
        <dbReference type="ARBA" id="ARBA00001962"/>
    </source>
</evidence>
<dbReference type="EMBL" id="RXIC02000022">
    <property type="protein sequence ID" value="KAB1215212.1"/>
    <property type="molecule type" value="Genomic_DNA"/>
</dbReference>
<dbReference type="InterPro" id="IPR004843">
    <property type="entry name" value="Calcineurin-like_PHP"/>
</dbReference>
<dbReference type="GO" id="GO:0046872">
    <property type="term" value="F:metal ion binding"/>
    <property type="evidence" value="ECO:0007669"/>
    <property type="project" value="UniProtKB-KW"/>
</dbReference>
<dbReference type="PANTHER" id="PTHR22953:SF155">
    <property type="entry name" value="PURPLE ACID PHOSPHATASE 18"/>
    <property type="match status" value="1"/>
</dbReference>
<dbReference type="InterPro" id="IPR015914">
    <property type="entry name" value="PAPs_N"/>
</dbReference>
<keyword evidence="6 11" id="KW-0732">Signal</keyword>
<evidence type="ECO:0000256" key="8">
    <source>
        <dbReference type="ARBA" id="ARBA00022833"/>
    </source>
</evidence>
<comment type="similarity">
    <text evidence="4 11">Belongs to the metallophosphoesterase superfamily. Purple acid phosphatase family.</text>
</comment>
<feature type="domain" description="Purple acid phosphatase C-terminal" evidence="13">
    <location>
        <begin position="343"/>
        <end position="400"/>
    </location>
</feature>
<dbReference type="Pfam" id="PF14008">
    <property type="entry name" value="Metallophos_C"/>
    <property type="match status" value="1"/>
</dbReference>
<evidence type="ECO:0000259" key="12">
    <source>
        <dbReference type="Pfam" id="PF00149"/>
    </source>
</evidence>
<comment type="cofactor">
    <cofactor evidence="3">
        <name>Fe cation</name>
        <dbReference type="ChEBI" id="CHEBI:24875"/>
    </cofactor>
</comment>
<evidence type="ECO:0000313" key="16">
    <source>
        <dbReference type="Proteomes" id="UP000516437"/>
    </source>
</evidence>
<dbReference type="Gene3D" id="2.60.40.380">
    <property type="entry name" value="Purple acid phosphatase-like, N-terminal"/>
    <property type="match status" value="1"/>
</dbReference>
<evidence type="ECO:0000256" key="9">
    <source>
        <dbReference type="ARBA" id="ARBA00023004"/>
    </source>
</evidence>
<dbReference type="SUPFAM" id="SSF56300">
    <property type="entry name" value="Metallo-dependent phosphatases"/>
    <property type="match status" value="1"/>
</dbReference>
<reference evidence="15 16" key="1">
    <citation type="journal article" date="2019" name="Plant Biotechnol. J.">
        <title>The red bayberry genome and genetic basis of sex determination.</title>
        <authorList>
            <person name="Jia H.M."/>
            <person name="Jia H.J."/>
            <person name="Cai Q.L."/>
            <person name="Wang Y."/>
            <person name="Zhao H.B."/>
            <person name="Yang W.F."/>
            <person name="Wang G.Y."/>
            <person name="Li Y.H."/>
            <person name="Zhan D.L."/>
            <person name="Shen Y.T."/>
            <person name="Niu Q.F."/>
            <person name="Chang L."/>
            <person name="Qiu J."/>
            <person name="Zhao L."/>
            <person name="Xie H.B."/>
            <person name="Fu W.Y."/>
            <person name="Jin J."/>
            <person name="Li X.W."/>
            <person name="Jiao Y."/>
            <person name="Zhou C.C."/>
            <person name="Tu T."/>
            <person name="Chai C.Y."/>
            <person name="Gao J.L."/>
            <person name="Fan L.J."/>
            <person name="van de Weg E."/>
            <person name="Wang J.Y."/>
            <person name="Gao Z.S."/>
        </authorList>
    </citation>
    <scope>NUCLEOTIDE SEQUENCE [LARGE SCALE GENOMIC DNA]</scope>
    <source>
        <tissue evidence="15">Leaves</tissue>
    </source>
</reference>
<evidence type="ECO:0000256" key="5">
    <source>
        <dbReference type="ARBA" id="ARBA00022723"/>
    </source>
</evidence>
<evidence type="ECO:0000256" key="2">
    <source>
        <dbReference type="ARBA" id="ARBA00001947"/>
    </source>
</evidence>
<dbReference type="InterPro" id="IPR008963">
    <property type="entry name" value="Purple_acid_Pase-like_N"/>
</dbReference>
<dbReference type="FunFam" id="2.60.40.380:FF:000001">
    <property type="entry name" value="Fe(3+)-Zn(2+) purple acid phosphatase"/>
    <property type="match status" value="1"/>
</dbReference>
<evidence type="ECO:0000256" key="4">
    <source>
        <dbReference type="ARBA" id="ARBA00008723"/>
    </source>
</evidence>
<dbReference type="Proteomes" id="UP000516437">
    <property type="component" value="Chromosome 4"/>
</dbReference>
<organism evidence="15 16">
    <name type="scientific">Morella rubra</name>
    <name type="common">Chinese bayberry</name>
    <dbReference type="NCBI Taxonomy" id="262757"/>
    <lineage>
        <taxon>Eukaryota</taxon>
        <taxon>Viridiplantae</taxon>
        <taxon>Streptophyta</taxon>
        <taxon>Embryophyta</taxon>
        <taxon>Tracheophyta</taxon>
        <taxon>Spermatophyta</taxon>
        <taxon>Magnoliopsida</taxon>
        <taxon>eudicotyledons</taxon>
        <taxon>Gunneridae</taxon>
        <taxon>Pentapetalae</taxon>
        <taxon>rosids</taxon>
        <taxon>fabids</taxon>
        <taxon>Fagales</taxon>
        <taxon>Myricaceae</taxon>
        <taxon>Morella</taxon>
    </lineage>
</organism>
<keyword evidence="10" id="KW-0325">Glycoprotein</keyword>
<keyword evidence="7 11" id="KW-0378">Hydrolase</keyword>
<proteinExistence type="inferred from homology"/>
<name>A0A6A1VQK2_9ROSI</name>
<feature type="chain" id="PRO_5025710910" description="Purple acid phosphatase" evidence="11">
    <location>
        <begin position="21"/>
        <end position="433"/>
    </location>
</feature>
<dbReference type="GO" id="GO:0003993">
    <property type="term" value="F:acid phosphatase activity"/>
    <property type="evidence" value="ECO:0007669"/>
    <property type="project" value="UniProtKB-EC"/>
</dbReference>
<feature type="signal peptide" evidence="11">
    <location>
        <begin position="1"/>
        <end position="20"/>
    </location>
</feature>
<evidence type="ECO:0000256" key="6">
    <source>
        <dbReference type="ARBA" id="ARBA00022729"/>
    </source>
</evidence>
<dbReference type="EC" id="3.1.3.2" evidence="11"/>
<comment type="cofactor">
    <cofactor evidence="2">
        <name>Zn(2+)</name>
        <dbReference type="ChEBI" id="CHEBI:29105"/>
    </cofactor>
</comment>
<comment type="caution">
    <text evidence="15">The sequence shown here is derived from an EMBL/GenBank/DDBJ whole genome shotgun (WGS) entry which is preliminary data.</text>
</comment>
<comment type="catalytic activity">
    <reaction evidence="1 11">
        <text>a phosphate monoester + H2O = an alcohol + phosphate</text>
        <dbReference type="Rhea" id="RHEA:15017"/>
        <dbReference type="ChEBI" id="CHEBI:15377"/>
        <dbReference type="ChEBI" id="CHEBI:30879"/>
        <dbReference type="ChEBI" id="CHEBI:43474"/>
        <dbReference type="ChEBI" id="CHEBI:67140"/>
        <dbReference type="EC" id="3.1.3.2"/>
    </reaction>
</comment>
<keyword evidence="5" id="KW-0479">Metal-binding</keyword>
<feature type="domain" description="Purple acid phosphatase N-terminal" evidence="14">
    <location>
        <begin position="43"/>
        <end position="126"/>
    </location>
</feature>
<dbReference type="PANTHER" id="PTHR22953">
    <property type="entry name" value="ACID PHOSPHATASE RELATED"/>
    <property type="match status" value="1"/>
</dbReference>
<evidence type="ECO:0000259" key="14">
    <source>
        <dbReference type="Pfam" id="PF16656"/>
    </source>
</evidence>
<dbReference type="InterPro" id="IPR025733">
    <property type="entry name" value="PAPs_C"/>
</dbReference>
<dbReference type="Pfam" id="PF00149">
    <property type="entry name" value="Metallophos"/>
    <property type="match status" value="1"/>
</dbReference>
<keyword evidence="8" id="KW-0862">Zinc</keyword>
<dbReference type="InterPro" id="IPR029052">
    <property type="entry name" value="Metallo-depent_PP-like"/>
</dbReference>
<sequence>MDQKLILTVSLLLVSATVIADYVRPPPRKTLSLPWGPKPASYPQQVHISLAGEKHMRVTWITDDKSSPSTVEYGTSPGTYSSVAQGESTSYSYLFYSSGKIHHTVIGPLDYNTVYFYRCGGQGREFQLKTPPAQFPVTFAVAGDLGQSGWTKTTLDHIDQCKYDVHLLPGDLAYADYIQHRWDSFGELVQPLASARPWMVTEGNHEQEYIPLLKDGFESYNARWKMPFQESESSSNLYYSFDVAGIHIIMLGSYTDYDEQSDQYSWLKADLSKVDRTKTPWLIVLFHVPWYNSNKAHRGEGDDMMAAMEPLLYAANVDLVLAGHVHAYERSKRINNGRFDPCGTVHITIGDGGNREGLAHSYMKPQPEWSVFREASFGHGELKIVNATHAFWSWHRNDDDEPVRSDQVWITSLVSSGCVAEKRNELRKILAAP</sequence>
<dbReference type="Pfam" id="PF16656">
    <property type="entry name" value="Pur_ac_phosph_N"/>
    <property type="match status" value="1"/>
</dbReference>
<dbReference type="CDD" id="cd00839">
    <property type="entry name" value="MPP_PAPs"/>
    <property type="match status" value="1"/>
</dbReference>
<evidence type="ECO:0000313" key="15">
    <source>
        <dbReference type="EMBL" id="KAB1215212.1"/>
    </source>
</evidence>